<evidence type="ECO:0000313" key="3">
    <source>
        <dbReference type="Proteomes" id="UP001165584"/>
    </source>
</evidence>
<dbReference type="RefSeq" id="WP_259503883.1">
    <property type="nucleotide sequence ID" value="NZ_JANLCM010000001.1"/>
</dbReference>
<name>A0ABT2GK75_9MICO</name>
<dbReference type="EMBL" id="JANLCM010000001">
    <property type="protein sequence ID" value="MCS5716622.1"/>
    <property type="molecule type" value="Genomic_DNA"/>
</dbReference>
<sequence length="338" mass="37325">MSGLPRRAAALALRRLRRRWSLATGRPRLQWAIKISAPEGSTGDVWGDVYFAHDLAVSLRALGQRVRIDRLGQHGRTGGRFSDDVVIHLVGLHDPVPQDGAVNLIWVISHPELVTDQVLGRRWNGRYAASLSWAAEHSAPDRAVAGLLQATDPHRFAPDGPRDADLEADVLFVGKTREVYRPIVRDAIEAGADLQIYGDGWEAFIDPRYVRADFLANERVPAAYRSARIVLNDHWADMADEGFVSNRLFDAVAVGARVVSDDVSGLPEEFGSSVQVYRSPDELHALLDPAATVWPDAAARRRAAGAVAQAHSFDARARRLLRDVLVARASRHRARRDT</sequence>
<feature type="domain" description="Spore protein YkvP/CgeB glycosyl transferase-like" evidence="1">
    <location>
        <begin position="184"/>
        <end position="321"/>
    </location>
</feature>
<organism evidence="2 3">
    <name type="scientific">Herbiconiux aconitum</name>
    <dbReference type="NCBI Taxonomy" id="2970913"/>
    <lineage>
        <taxon>Bacteria</taxon>
        <taxon>Bacillati</taxon>
        <taxon>Actinomycetota</taxon>
        <taxon>Actinomycetes</taxon>
        <taxon>Micrococcales</taxon>
        <taxon>Microbacteriaceae</taxon>
        <taxon>Herbiconiux</taxon>
    </lineage>
</organism>
<keyword evidence="2" id="KW-0328">Glycosyltransferase</keyword>
<evidence type="ECO:0000313" key="2">
    <source>
        <dbReference type="EMBL" id="MCS5716622.1"/>
    </source>
</evidence>
<dbReference type="InterPro" id="IPR055259">
    <property type="entry name" value="YkvP/CgeB_Glyco_trans-like"/>
</dbReference>
<reference evidence="2" key="1">
    <citation type="submission" date="2022-08" db="EMBL/GenBank/DDBJ databases">
        <authorList>
            <person name="Deng Y."/>
            <person name="Han X.-F."/>
            <person name="Zhang Y.-Q."/>
        </authorList>
    </citation>
    <scope>NUCLEOTIDE SEQUENCE</scope>
    <source>
        <strain evidence="2">CPCC 205763</strain>
    </source>
</reference>
<accession>A0ABT2GK75</accession>
<dbReference type="SUPFAM" id="SSF53756">
    <property type="entry name" value="UDP-Glycosyltransferase/glycogen phosphorylase"/>
    <property type="match status" value="1"/>
</dbReference>
<proteinExistence type="predicted"/>
<dbReference type="EC" id="2.4.-.-" evidence="2"/>
<protein>
    <submittedName>
        <fullName evidence="2">Glycosyltransferase</fullName>
        <ecNumber evidence="2">2.4.-.-</ecNumber>
    </submittedName>
</protein>
<comment type="caution">
    <text evidence="2">The sequence shown here is derived from an EMBL/GenBank/DDBJ whole genome shotgun (WGS) entry which is preliminary data.</text>
</comment>
<dbReference type="GO" id="GO:0016757">
    <property type="term" value="F:glycosyltransferase activity"/>
    <property type="evidence" value="ECO:0007669"/>
    <property type="project" value="UniProtKB-KW"/>
</dbReference>
<dbReference type="Proteomes" id="UP001165584">
    <property type="component" value="Unassembled WGS sequence"/>
</dbReference>
<gene>
    <name evidence="2" type="ORF">N1027_00555</name>
</gene>
<keyword evidence="3" id="KW-1185">Reference proteome</keyword>
<dbReference type="Pfam" id="PF13524">
    <property type="entry name" value="Glyco_trans_1_2"/>
    <property type="match status" value="1"/>
</dbReference>
<keyword evidence="2" id="KW-0808">Transferase</keyword>
<evidence type="ECO:0000259" key="1">
    <source>
        <dbReference type="Pfam" id="PF13524"/>
    </source>
</evidence>